<dbReference type="PROSITE" id="PS51374">
    <property type="entry name" value="NDPK_LIKE"/>
    <property type="match status" value="1"/>
</dbReference>
<dbReference type="PRINTS" id="PR01243">
    <property type="entry name" value="NUCDPKINASE"/>
</dbReference>
<organism evidence="13">
    <name type="scientific">marine sediment metagenome</name>
    <dbReference type="NCBI Taxonomy" id="412755"/>
    <lineage>
        <taxon>unclassified sequences</taxon>
        <taxon>metagenomes</taxon>
        <taxon>ecological metagenomes</taxon>
    </lineage>
</organism>
<evidence type="ECO:0000259" key="12">
    <source>
        <dbReference type="SMART" id="SM00562"/>
    </source>
</evidence>
<dbReference type="InterPro" id="IPR001564">
    <property type="entry name" value="Nucleoside_diP_kinase"/>
</dbReference>
<comment type="caution">
    <text evidence="13">The sequence shown here is derived from an EMBL/GenBank/DDBJ whole genome shotgun (WGS) entry which is preliminary data.</text>
</comment>
<dbReference type="SMART" id="SM00562">
    <property type="entry name" value="NDK"/>
    <property type="match status" value="1"/>
</dbReference>
<feature type="domain" description="Nucleoside diphosphate kinase-like" evidence="12">
    <location>
        <begin position="1"/>
        <end position="138"/>
    </location>
</feature>
<evidence type="ECO:0000256" key="10">
    <source>
        <dbReference type="ARBA" id="ARBA00022842"/>
    </source>
</evidence>
<comment type="cofactor">
    <cofactor evidence="1">
        <name>Mg(2+)</name>
        <dbReference type="ChEBI" id="CHEBI:18420"/>
    </cofactor>
</comment>
<evidence type="ECO:0000256" key="5">
    <source>
        <dbReference type="ARBA" id="ARBA00022679"/>
    </source>
</evidence>
<dbReference type="SUPFAM" id="SSF54919">
    <property type="entry name" value="Nucleoside diphosphate kinase, NDK"/>
    <property type="match status" value="1"/>
</dbReference>
<dbReference type="NCBIfam" id="NF001908">
    <property type="entry name" value="PRK00668.1"/>
    <property type="match status" value="1"/>
</dbReference>
<evidence type="ECO:0000256" key="6">
    <source>
        <dbReference type="ARBA" id="ARBA00022723"/>
    </source>
</evidence>
<dbReference type="InterPro" id="IPR023005">
    <property type="entry name" value="Nucleoside_diP_kinase_AS"/>
</dbReference>
<evidence type="ECO:0000256" key="9">
    <source>
        <dbReference type="ARBA" id="ARBA00022840"/>
    </source>
</evidence>
<dbReference type="HAMAP" id="MF_00451">
    <property type="entry name" value="NDP_kinase"/>
    <property type="match status" value="1"/>
</dbReference>
<comment type="similarity">
    <text evidence="2">Belongs to the NDK family.</text>
</comment>
<dbReference type="CDD" id="cd04413">
    <property type="entry name" value="NDPk_I"/>
    <property type="match status" value="1"/>
</dbReference>
<evidence type="ECO:0000256" key="3">
    <source>
        <dbReference type="ARBA" id="ARBA00012966"/>
    </source>
</evidence>
<keyword evidence="11" id="KW-0546">Nucleotide metabolism</keyword>
<protein>
    <recommendedName>
        <fullName evidence="4">Nucleoside diphosphate kinase</fullName>
        <ecNumber evidence="3">2.7.4.6</ecNumber>
    </recommendedName>
</protein>
<dbReference type="InterPro" id="IPR036850">
    <property type="entry name" value="NDK-like_dom_sf"/>
</dbReference>
<evidence type="ECO:0000256" key="7">
    <source>
        <dbReference type="ARBA" id="ARBA00022741"/>
    </source>
</evidence>
<evidence type="ECO:0000256" key="1">
    <source>
        <dbReference type="ARBA" id="ARBA00001946"/>
    </source>
</evidence>
<reference evidence="13" key="1">
    <citation type="journal article" date="2014" name="Front. Microbiol.">
        <title>High frequency of phylogenetically diverse reductive dehalogenase-homologous genes in deep subseafloor sedimentary metagenomes.</title>
        <authorList>
            <person name="Kawai M."/>
            <person name="Futagami T."/>
            <person name="Toyoda A."/>
            <person name="Takaki Y."/>
            <person name="Nishi S."/>
            <person name="Hori S."/>
            <person name="Arai W."/>
            <person name="Tsubouchi T."/>
            <person name="Morono Y."/>
            <person name="Uchiyama I."/>
            <person name="Ito T."/>
            <person name="Fujiyama A."/>
            <person name="Inagaki F."/>
            <person name="Takami H."/>
        </authorList>
    </citation>
    <scope>NUCLEOTIDE SEQUENCE</scope>
    <source>
        <strain evidence="13">Expedition CK06-06</strain>
    </source>
</reference>
<name>X1Q7S8_9ZZZZ</name>
<evidence type="ECO:0000256" key="2">
    <source>
        <dbReference type="ARBA" id="ARBA00008142"/>
    </source>
</evidence>
<evidence type="ECO:0000256" key="4">
    <source>
        <dbReference type="ARBA" id="ARBA00017632"/>
    </source>
</evidence>
<keyword evidence="6" id="KW-0479">Metal-binding</keyword>
<dbReference type="FunFam" id="3.30.70.141:FF:000003">
    <property type="entry name" value="Nucleoside diphosphate kinase"/>
    <property type="match status" value="1"/>
</dbReference>
<keyword evidence="10" id="KW-0460">Magnesium</keyword>
<dbReference type="PANTHER" id="PTHR11349">
    <property type="entry name" value="NUCLEOSIDE DIPHOSPHATE KINASE"/>
    <property type="match status" value="1"/>
</dbReference>
<dbReference type="GO" id="GO:0005524">
    <property type="term" value="F:ATP binding"/>
    <property type="evidence" value="ECO:0007669"/>
    <property type="project" value="UniProtKB-KW"/>
</dbReference>
<dbReference type="GO" id="GO:0006183">
    <property type="term" value="P:GTP biosynthetic process"/>
    <property type="evidence" value="ECO:0007669"/>
    <property type="project" value="InterPro"/>
</dbReference>
<dbReference type="Gene3D" id="3.30.70.141">
    <property type="entry name" value="Nucleoside diphosphate kinase-like domain"/>
    <property type="match status" value="1"/>
</dbReference>
<evidence type="ECO:0000256" key="8">
    <source>
        <dbReference type="ARBA" id="ARBA00022777"/>
    </source>
</evidence>
<keyword evidence="7" id="KW-0547">Nucleotide-binding</keyword>
<keyword evidence="5" id="KW-0808">Transferase</keyword>
<dbReference type="EC" id="2.7.4.6" evidence="3"/>
<dbReference type="Pfam" id="PF00334">
    <property type="entry name" value="NDK"/>
    <property type="match status" value="1"/>
</dbReference>
<dbReference type="InterPro" id="IPR034907">
    <property type="entry name" value="NDK-like_dom"/>
</dbReference>
<proteinExistence type="inferred from homology"/>
<evidence type="ECO:0000256" key="11">
    <source>
        <dbReference type="ARBA" id="ARBA00023080"/>
    </source>
</evidence>
<dbReference type="AlphaFoldDB" id="X1Q7S8"/>
<dbReference type="GO" id="GO:0006241">
    <property type="term" value="P:CTP biosynthetic process"/>
    <property type="evidence" value="ECO:0007669"/>
    <property type="project" value="InterPro"/>
</dbReference>
<dbReference type="EMBL" id="BARV01024981">
    <property type="protein sequence ID" value="GAI39329.1"/>
    <property type="molecule type" value="Genomic_DNA"/>
</dbReference>
<sequence>MEKSLVLIKPDAMQRSLAGTIITRLEKQGLKLVAIRMLHLDKALARRHYAIHRDKPFFNGLVDYISSAPIVAAVFEGEGAIAVIRKTMGATDPAKAEARTIRGDFGVDIEHNSVHGSDSVETAEKEIKLFFSEDEIFNYRQEIGS</sequence>
<keyword evidence="8" id="KW-0418">Kinase</keyword>
<evidence type="ECO:0000313" key="13">
    <source>
        <dbReference type="EMBL" id="GAI39329.1"/>
    </source>
</evidence>
<dbReference type="GO" id="GO:0006228">
    <property type="term" value="P:UTP biosynthetic process"/>
    <property type="evidence" value="ECO:0007669"/>
    <property type="project" value="InterPro"/>
</dbReference>
<accession>X1Q7S8</accession>
<dbReference type="GO" id="GO:0004550">
    <property type="term" value="F:nucleoside diphosphate kinase activity"/>
    <property type="evidence" value="ECO:0007669"/>
    <property type="project" value="UniProtKB-EC"/>
</dbReference>
<keyword evidence="9" id="KW-0067">ATP-binding</keyword>
<gene>
    <name evidence="13" type="ORF">S06H3_40669</name>
</gene>
<dbReference type="GO" id="GO:0046872">
    <property type="term" value="F:metal ion binding"/>
    <property type="evidence" value="ECO:0007669"/>
    <property type="project" value="UniProtKB-KW"/>
</dbReference>
<dbReference type="PROSITE" id="PS00469">
    <property type="entry name" value="NDPK"/>
    <property type="match status" value="1"/>
</dbReference>